<protein>
    <submittedName>
        <fullName evidence="1">Uncharacterized protein</fullName>
    </submittedName>
</protein>
<proteinExistence type="predicted"/>
<accession>A0A2U2C0S6</accession>
<name>A0A2U2C0S6_9BACT</name>
<organism evidence="1 2">
    <name type="scientific">Aliarcobacter skirrowii</name>
    <dbReference type="NCBI Taxonomy" id="28200"/>
    <lineage>
        <taxon>Bacteria</taxon>
        <taxon>Pseudomonadati</taxon>
        <taxon>Campylobacterota</taxon>
        <taxon>Epsilonproteobacteria</taxon>
        <taxon>Campylobacterales</taxon>
        <taxon>Arcobacteraceae</taxon>
        <taxon>Aliarcobacter</taxon>
    </lineage>
</organism>
<evidence type="ECO:0000313" key="2">
    <source>
        <dbReference type="Proteomes" id="UP000245014"/>
    </source>
</evidence>
<comment type="caution">
    <text evidence="1">The sequence shown here is derived from an EMBL/GenBank/DDBJ whole genome shotgun (WGS) entry which is preliminary data.</text>
</comment>
<reference evidence="1 2" key="1">
    <citation type="submission" date="2018-05" db="EMBL/GenBank/DDBJ databases">
        <title>Antimicrobial susceptibility testing and genomic analysis of Arcobacter skirrowii strains and one Arcobacter butzleri isolated from German poultry farms.</title>
        <authorList>
            <person name="Haenel I."/>
            <person name="Hotzel H."/>
            <person name="Tomaso H."/>
            <person name="Busch A."/>
        </authorList>
    </citation>
    <scope>NUCLEOTIDE SEQUENCE [LARGE SCALE GENOMIC DNA]</scope>
    <source>
        <strain evidence="2">v</strain>
    </source>
</reference>
<dbReference type="Proteomes" id="UP000245014">
    <property type="component" value="Unassembled WGS sequence"/>
</dbReference>
<evidence type="ECO:0000313" key="1">
    <source>
        <dbReference type="EMBL" id="PWE21630.1"/>
    </source>
</evidence>
<dbReference type="RefSeq" id="WP_066354050.1">
    <property type="nucleotide sequence ID" value="NZ_JAQVJQ010000004.1"/>
</dbReference>
<dbReference type="EMBL" id="QEYI01000003">
    <property type="protein sequence ID" value="PWE21630.1"/>
    <property type="molecule type" value="Genomic_DNA"/>
</dbReference>
<sequence length="155" mass="18308">MSLISEKIKHLRSYKVYDYSLFDKENKIAAETYISRASKKGEIIKIGKGKFYKRASNKQNSSIPTFINHPIDKVALKHNKISPSKYPIFRKLFWSNKSSSISLDNYIGVVLSKDNPSYLPYLRELFGDRKIYEIYLNHFYQKNRRLSLIEEFLEI</sequence>
<gene>
    <name evidence="1" type="ORF">DF188_05290</name>
</gene>
<dbReference type="AlphaFoldDB" id="A0A2U2C0S6"/>